<comment type="caution">
    <text evidence="1">The sequence shown here is derived from an EMBL/GenBank/DDBJ whole genome shotgun (WGS) entry which is preliminary data.</text>
</comment>
<gene>
    <name evidence="1" type="ORF">DW907_12805</name>
</gene>
<evidence type="ECO:0000313" key="2">
    <source>
        <dbReference type="Proteomes" id="UP000285288"/>
    </source>
</evidence>
<proteinExistence type="predicted"/>
<accession>A0A413U915</accession>
<organism evidence="1 2">
    <name type="scientific">Holdemanella biformis</name>
    <dbReference type="NCBI Taxonomy" id="1735"/>
    <lineage>
        <taxon>Bacteria</taxon>
        <taxon>Bacillati</taxon>
        <taxon>Bacillota</taxon>
        <taxon>Erysipelotrichia</taxon>
        <taxon>Erysipelotrichales</taxon>
        <taxon>Erysipelotrichaceae</taxon>
        <taxon>Holdemanella</taxon>
    </lineage>
</organism>
<dbReference type="EMBL" id="QSGD01000117">
    <property type="protein sequence ID" value="RHA97894.1"/>
    <property type="molecule type" value="Genomic_DNA"/>
</dbReference>
<feature type="non-terminal residue" evidence="1">
    <location>
        <position position="48"/>
    </location>
</feature>
<dbReference type="Proteomes" id="UP000285288">
    <property type="component" value="Unassembled WGS sequence"/>
</dbReference>
<protein>
    <submittedName>
        <fullName evidence="1">DUF1727 domain-containing protein</fullName>
    </submittedName>
</protein>
<sequence>MKTLSILSTKLSAWGLHLIGRGGSMPGSIGCKVDKNILTKLKFNGPVI</sequence>
<evidence type="ECO:0000313" key="1">
    <source>
        <dbReference type="EMBL" id="RHA97894.1"/>
    </source>
</evidence>
<reference evidence="1 2" key="1">
    <citation type="submission" date="2018-08" db="EMBL/GenBank/DDBJ databases">
        <title>A genome reference for cultivated species of the human gut microbiota.</title>
        <authorList>
            <person name="Zou Y."/>
            <person name="Xue W."/>
            <person name="Luo G."/>
        </authorList>
    </citation>
    <scope>NUCLEOTIDE SEQUENCE [LARGE SCALE GENOMIC DNA]</scope>
    <source>
        <strain evidence="1 2">AM42-13AC</strain>
    </source>
</reference>
<name>A0A413U915_9FIRM</name>
<dbReference type="AlphaFoldDB" id="A0A413U915"/>